<dbReference type="SUPFAM" id="SSF47413">
    <property type="entry name" value="lambda repressor-like DNA-binding domains"/>
    <property type="match status" value="1"/>
</dbReference>
<dbReference type="Proteomes" id="UP000034838">
    <property type="component" value="Unassembled WGS sequence"/>
</dbReference>
<dbReference type="Pfam" id="PF01381">
    <property type="entry name" value="HTH_3"/>
    <property type="match status" value="1"/>
</dbReference>
<dbReference type="GO" id="GO:0003677">
    <property type="term" value="F:DNA binding"/>
    <property type="evidence" value="ECO:0007669"/>
    <property type="project" value="InterPro"/>
</dbReference>
<feature type="domain" description="HTH cro/C1-type" evidence="1">
    <location>
        <begin position="36"/>
        <end position="75"/>
    </location>
</feature>
<dbReference type="RefSeq" id="WP_046417962.1">
    <property type="nucleotide sequence ID" value="NZ_LBDA02000047.1"/>
</dbReference>
<evidence type="ECO:0000313" key="3">
    <source>
        <dbReference type="Proteomes" id="UP000034838"/>
    </source>
</evidence>
<comment type="caution">
    <text evidence="2">The sequence shown here is derived from an EMBL/GenBank/DDBJ whole genome shotgun (WGS) entry which is preliminary data.</text>
</comment>
<dbReference type="CDD" id="cd00093">
    <property type="entry name" value="HTH_XRE"/>
    <property type="match status" value="1"/>
</dbReference>
<dbReference type="EMBL" id="LBDA02000047">
    <property type="protein sequence ID" value="OIK25877.1"/>
    <property type="molecule type" value="Genomic_DNA"/>
</dbReference>
<name>A0A1J4PY83_9ACTN</name>
<reference evidence="2" key="1">
    <citation type="submission" date="2016-10" db="EMBL/GenBank/DDBJ databases">
        <title>Genome sequence of Streptomyces malaysiense MUSC 136.</title>
        <authorList>
            <person name="Lee L.-H."/>
            <person name="Ser H.-L."/>
        </authorList>
    </citation>
    <scope>NUCLEOTIDE SEQUENCE [LARGE SCALE GENOMIC DNA]</scope>
    <source>
        <strain evidence="2">MUSC 136</strain>
    </source>
</reference>
<dbReference type="InterPro" id="IPR010982">
    <property type="entry name" value="Lambda_DNA-bd_dom_sf"/>
</dbReference>
<accession>A0A1J4PY83</accession>
<sequence>MTSQDLDAFAAWVEDLMRDRGYDIDSPRGGGKSRIADEAGVHRAAVTRLLQRQSMPDLETTRRLARVLGVPVREMLIRSGRLTAEELADPHDHLASPAPDAEFGRRPTLEEVADLLGIPADRREMFVKVVEQFLPHEAEPVAQRAEEARTPVETVVGRAIAGD</sequence>
<dbReference type="OrthoDB" id="4215674at2"/>
<evidence type="ECO:0000259" key="1">
    <source>
        <dbReference type="PROSITE" id="PS50943"/>
    </source>
</evidence>
<evidence type="ECO:0000313" key="2">
    <source>
        <dbReference type="EMBL" id="OIK25877.1"/>
    </source>
</evidence>
<dbReference type="Gene3D" id="1.10.260.40">
    <property type="entry name" value="lambda repressor-like DNA-binding domains"/>
    <property type="match status" value="1"/>
</dbReference>
<organism evidence="2 3">
    <name type="scientific">Streptomyces malaysiense</name>
    <dbReference type="NCBI Taxonomy" id="1428626"/>
    <lineage>
        <taxon>Bacteria</taxon>
        <taxon>Bacillati</taxon>
        <taxon>Actinomycetota</taxon>
        <taxon>Actinomycetes</taxon>
        <taxon>Kitasatosporales</taxon>
        <taxon>Streptomycetaceae</taxon>
        <taxon>Streptomyces</taxon>
    </lineage>
</organism>
<protein>
    <submittedName>
        <fullName evidence="2">Transcriptional regulator</fullName>
    </submittedName>
</protein>
<gene>
    <name evidence="2" type="ORF">VT52_019335</name>
</gene>
<keyword evidence="3" id="KW-1185">Reference proteome</keyword>
<dbReference type="PROSITE" id="PS50943">
    <property type="entry name" value="HTH_CROC1"/>
    <property type="match status" value="1"/>
</dbReference>
<proteinExistence type="predicted"/>
<dbReference type="AlphaFoldDB" id="A0A1J4PY83"/>
<dbReference type="InterPro" id="IPR001387">
    <property type="entry name" value="Cro/C1-type_HTH"/>
</dbReference>
<dbReference type="SMART" id="SM00530">
    <property type="entry name" value="HTH_XRE"/>
    <property type="match status" value="1"/>
</dbReference>